<reference evidence="1 2" key="1">
    <citation type="journal article" date="2018" name="Front. Plant Sci.">
        <title>Red Clover (Trifolium pratense) and Zigzag Clover (T. medium) - A Picture of Genomic Similarities and Differences.</title>
        <authorList>
            <person name="Dluhosova J."/>
            <person name="Istvanek J."/>
            <person name="Nedelnik J."/>
            <person name="Repkova J."/>
        </authorList>
    </citation>
    <scope>NUCLEOTIDE SEQUENCE [LARGE SCALE GENOMIC DNA]</scope>
    <source>
        <strain evidence="2">cv. 10/8</strain>
        <tissue evidence="1">Leaf</tissue>
    </source>
</reference>
<comment type="caution">
    <text evidence="1">The sequence shown here is derived from an EMBL/GenBank/DDBJ whole genome shotgun (WGS) entry which is preliminary data.</text>
</comment>
<dbReference type="Proteomes" id="UP000265520">
    <property type="component" value="Unassembled WGS sequence"/>
</dbReference>
<name>A0A392SNC8_9FABA</name>
<organism evidence="1 2">
    <name type="scientific">Trifolium medium</name>
    <dbReference type="NCBI Taxonomy" id="97028"/>
    <lineage>
        <taxon>Eukaryota</taxon>
        <taxon>Viridiplantae</taxon>
        <taxon>Streptophyta</taxon>
        <taxon>Embryophyta</taxon>
        <taxon>Tracheophyta</taxon>
        <taxon>Spermatophyta</taxon>
        <taxon>Magnoliopsida</taxon>
        <taxon>eudicotyledons</taxon>
        <taxon>Gunneridae</taxon>
        <taxon>Pentapetalae</taxon>
        <taxon>rosids</taxon>
        <taxon>fabids</taxon>
        <taxon>Fabales</taxon>
        <taxon>Fabaceae</taxon>
        <taxon>Papilionoideae</taxon>
        <taxon>50 kb inversion clade</taxon>
        <taxon>NPAAA clade</taxon>
        <taxon>Hologalegina</taxon>
        <taxon>IRL clade</taxon>
        <taxon>Trifolieae</taxon>
        <taxon>Trifolium</taxon>
    </lineage>
</organism>
<evidence type="ECO:0000313" key="2">
    <source>
        <dbReference type="Proteomes" id="UP000265520"/>
    </source>
</evidence>
<dbReference type="AlphaFoldDB" id="A0A392SNC8"/>
<accession>A0A392SNC8</accession>
<dbReference type="EMBL" id="LXQA010412551">
    <property type="protein sequence ID" value="MCI50179.1"/>
    <property type="molecule type" value="Genomic_DNA"/>
</dbReference>
<evidence type="ECO:0000313" key="1">
    <source>
        <dbReference type="EMBL" id="MCI50179.1"/>
    </source>
</evidence>
<proteinExistence type="predicted"/>
<protein>
    <submittedName>
        <fullName evidence="1">Uncharacterized protein</fullName>
    </submittedName>
</protein>
<keyword evidence="2" id="KW-1185">Reference proteome</keyword>
<sequence>MPVFEAEKFPTVGIALKNDAGNQGNRLCSAPCAGRGSCCAARNSCACP</sequence>